<dbReference type="Pfam" id="PF09836">
    <property type="entry name" value="DUF2063"/>
    <property type="match status" value="1"/>
</dbReference>
<proteinExistence type="predicted"/>
<dbReference type="AlphaFoldDB" id="A0A7X0PET0"/>
<comment type="caution">
    <text evidence="2">The sequence shown here is derived from an EMBL/GenBank/DDBJ whole genome shotgun (WGS) entry which is preliminary data.</text>
</comment>
<dbReference type="Proteomes" id="UP000575083">
    <property type="component" value="Unassembled WGS sequence"/>
</dbReference>
<name>A0A7X0PET0_9BURK</name>
<sequence>MQLSHFQEGLANALMPLSAPHAEAPEWLAALQAQPGFAVYRNTVYKGCIDALLANYPTVGGMVGEDWLRAAAAVFVQEQPPRDARLMAYGEGFAHFLQRFAPAADLPYLPGVAHLDRCWTESHLAADAPALDAAWLAAQAPDALAGMHLVPHPAARWTWSEDHPACTLWQRQRNGDAMDAELPWQGDGALLTRPAGGVQWRPLQRAGMDFLNTCAAGQTLGQAAEQALAADPGADLGALLVQLLQAGALCLPPTPNSR</sequence>
<evidence type="ECO:0000313" key="2">
    <source>
        <dbReference type="EMBL" id="MBB6560630.1"/>
    </source>
</evidence>
<evidence type="ECO:0000259" key="1">
    <source>
        <dbReference type="Pfam" id="PF09836"/>
    </source>
</evidence>
<dbReference type="InterPro" id="IPR044922">
    <property type="entry name" value="DUF2063_N_sf"/>
</dbReference>
<gene>
    <name evidence="2" type="ORF">HNP48_003306</name>
</gene>
<evidence type="ECO:0000313" key="3">
    <source>
        <dbReference type="Proteomes" id="UP000575083"/>
    </source>
</evidence>
<dbReference type="EMBL" id="JACHLK010000006">
    <property type="protein sequence ID" value="MBB6560630.1"/>
    <property type="molecule type" value="Genomic_DNA"/>
</dbReference>
<feature type="domain" description="Putative DNA-binding" evidence="1">
    <location>
        <begin position="6"/>
        <end position="97"/>
    </location>
</feature>
<keyword evidence="3" id="KW-1185">Reference proteome</keyword>
<dbReference type="Gene3D" id="1.10.150.690">
    <property type="entry name" value="DUF2063"/>
    <property type="match status" value="1"/>
</dbReference>
<accession>A0A7X0PET0</accession>
<organism evidence="2 3">
    <name type="scientific">Acidovorax soli</name>
    <dbReference type="NCBI Taxonomy" id="592050"/>
    <lineage>
        <taxon>Bacteria</taxon>
        <taxon>Pseudomonadati</taxon>
        <taxon>Pseudomonadota</taxon>
        <taxon>Betaproteobacteria</taxon>
        <taxon>Burkholderiales</taxon>
        <taxon>Comamonadaceae</taxon>
        <taxon>Acidovorax</taxon>
    </lineage>
</organism>
<protein>
    <recommendedName>
        <fullName evidence="1">Putative DNA-binding domain-containing protein</fullName>
    </recommendedName>
</protein>
<dbReference type="RefSeq" id="WP_184858864.1">
    <property type="nucleotide sequence ID" value="NZ_JACHLK010000006.1"/>
</dbReference>
<dbReference type="InterPro" id="IPR018640">
    <property type="entry name" value="DUF2063"/>
</dbReference>
<reference evidence="2 3" key="1">
    <citation type="submission" date="2020-08" db="EMBL/GenBank/DDBJ databases">
        <title>Functional genomics of gut bacteria from endangered species of beetles.</title>
        <authorList>
            <person name="Carlos-Shanley C."/>
        </authorList>
    </citation>
    <scope>NUCLEOTIDE SEQUENCE [LARGE SCALE GENOMIC DNA]</scope>
    <source>
        <strain evidence="2 3">S00198</strain>
    </source>
</reference>